<gene>
    <name evidence="1" type="ORF">RF11_06939</name>
</gene>
<name>A0A0C2MMP2_THEKT</name>
<reference evidence="1 2" key="1">
    <citation type="journal article" date="2014" name="Genome Biol. Evol.">
        <title>The genome of the myxosporean Thelohanellus kitauei shows adaptations to nutrient acquisition within its fish host.</title>
        <authorList>
            <person name="Yang Y."/>
            <person name="Xiong J."/>
            <person name="Zhou Z."/>
            <person name="Huo F."/>
            <person name="Miao W."/>
            <person name="Ran C."/>
            <person name="Liu Y."/>
            <person name="Zhang J."/>
            <person name="Feng J."/>
            <person name="Wang M."/>
            <person name="Wang M."/>
            <person name="Wang L."/>
            <person name="Yao B."/>
        </authorList>
    </citation>
    <scope>NUCLEOTIDE SEQUENCE [LARGE SCALE GENOMIC DNA]</scope>
    <source>
        <strain evidence="1">Wuqing</strain>
    </source>
</reference>
<dbReference type="Gene3D" id="3.40.50.300">
    <property type="entry name" value="P-loop containing nucleotide triphosphate hydrolases"/>
    <property type="match status" value="1"/>
</dbReference>
<dbReference type="OrthoDB" id="29596at2759"/>
<sequence>METVCVNNQVSYSYQLVPGISLQSYSFNVAKICGVPNGLLVKAQGVLNKLEGGQTLIQVMQNDQPQNVTNFKGFIREILSLSGEGEEFKTKLKAILDKYLNVV</sequence>
<comment type="caution">
    <text evidence="1">The sequence shown here is derived from an EMBL/GenBank/DDBJ whole genome shotgun (WGS) entry which is preliminary data.</text>
</comment>
<proteinExistence type="predicted"/>
<dbReference type="AlphaFoldDB" id="A0A0C2MMP2"/>
<organism evidence="1 2">
    <name type="scientific">Thelohanellus kitauei</name>
    <name type="common">Myxosporean</name>
    <dbReference type="NCBI Taxonomy" id="669202"/>
    <lineage>
        <taxon>Eukaryota</taxon>
        <taxon>Metazoa</taxon>
        <taxon>Cnidaria</taxon>
        <taxon>Myxozoa</taxon>
        <taxon>Myxosporea</taxon>
        <taxon>Bivalvulida</taxon>
        <taxon>Platysporina</taxon>
        <taxon>Myxobolidae</taxon>
        <taxon>Thelohanellus</taxon>
    </lineage>
</organism>
<dbReference type="InterPro" id="IPR027417">
    <property type="entry name" value="P-loop_NTPase"/>
</dbReference>
<accession>A0A0C2MMP2</accession>
<dbReference type="Proteomes" id="UP000031668">
    <property type="component" value="Unassembled WGS sequence"/>
</dbReference>
<evidence type="ECO:0000313" key="1">
    <source>
        <dbReference type="EMBL" id="KII68501.1"/>
    </source>
</evidence>
<protein>
    <submittedName>
        <fullName evidence="1">Uncharacterized protein</fullName>
    </submittedName>
</protein>
<dbReference type="EMBL" id="JWZT01002856">
    <property type="protein sequence ID" value="KII68501.1"/>
    <property type="molecule type" value="Genomic_DNA"/>
</dbReference>
<evidence type="ECO:0000313" key="2">
    <source>
        <dbReference type="Proteomes" id="UP000031668"/>
    </source>
</evidence>
<keyword evidence="2" id="KW-1185">Reference proteome</keyword>